<keyword evidence="5" id="KW-0378">Hydrolase</keyword>
<dbReference type="InterPro" id="IPR036265">
    <property type="entry name" value="HIT-like_sf"/>
</dbReference>
<accession>A0A8A0RP92</accession>
<dbReference type="PRINTS" id="PR00332">
    <property type="entry name" value="HISTRIAD"/>
</dbReference>
<dbReference type="Pfam" id="PF01230">
    <property type="entry name" value="HIT"/>
    <property type="match status" value="1"/>
</dbReference>
<gene>
    <name evidence="5" type="ORF">H0A61_02621</name>
</gene>
<dbReference type="RefSeq" id="WP_206707531.1">
    <property type="nucleotide sequence ID" value="NZ_CP059066.1"/>
</dbReference>
<feature type="active site" description="Tele-AMP-histidine intermediate" evidence="1">
    <location>
        <position position="100"/>
    </location>
</feature>
<keyword evidence="6" id="KW-1185">Reference proteome</keyword>
<dbReference type="EMBL" id="CP059066">
    <property type="protein sequence ID" value="QSQ10221.1"/>
    <property type="molecule type" value="Genomic_DNA"/>
</dbReference>
<dbReference type="InterPro" id="IPR001310">
    <property type="entry name" value="Histidine_triad_HIT"/>
</dbReference>
<evidence type="ECO:0000313" key="6">
    <source>
        <dbReference type="Proteomes" id="UP000662904"/>
    </source>
</evidence>
<proteinExistence type="predicted"/>
<organism evidence="5 6">
    <name type="scientific">Koleobacter methoxysyntrophicus</name>
    <dbReference type="NCBI Taxonomy" id="2751313"/>
    <lineage>
        <taxon>Bacteria</taxon>
        <taxon>Bacillati</taxon>
        <taxon>Bacillota</taxon>
        <taxon>Clostridia</taxon>
        <taxon>Koleobacterales</taxon>
        <taxon>Koleobacteraceae</taxon>
        <taxon>Koleobacter</taxon>
    </lineage>
</organism>
<dbReference type="GO" id="GO:0016787">
    <property type="term" value="F:hydrolase activity"/>
    <property type="evidence" value="ECO:0007669"/>
    <property type="project" value="UniProtKB-KW"/>
</dbReference>
<evidence type="ECO:0000313" key="5">
    <source>
        <dbReference type="EMBL" id="QSQ10221.1"/>
    </source>
</evidence>
<dbReference type="InterPro" id="IPR019808">
    <property type="entry name" value="Histidine_triad_CS"/>
</dbReference>
<name>A0A8A0RP92_9FIRM</name>
<dbReference type="Proteomes" id="UP000662904">
    <property type="component" value="Chromosome"/>
</dbReference>
<sequence>MSDCIFCKIAKKEIPSNIVYEDDRVLAFKDINPQAPVHILIIPKIHLTSLMDINEENSDLVSHIAIVTKKIAAEYNIDQKGFRLVNNCGKEGGQTVFHLHFHLLGGRMMTWPPG</sequence>
<feature type="domain" description="HIT" evidence="4">
    <location>
        <begin position="5"/>
        <end position="114"/>
    </location>
</feature>
<dbReference type="KEGG" id="kme:H0A61_02621"/>
<protein>
    <submittedName>
        <fullName evidence="5">Purine nucleoside phosphoramidase</fullName>
        <ecNumber evidence="5">3.9.1.-</ecNumber>
    </submittedName>
</protein>
<evidence type="ECO:0000256" key="3">
    <source>
        <dbReference type="PROSITE-ProRule" id="PRU00464"/>
    </source>
</evidence>
<dbReference type="InterPro" id="IPR011146">
    <property type="entry name" value="HIT-like"/>
</dbReference>
<evidence type="ECO:0000259" key="4">
    <source>
        <dbReference type="PROSITE" id="PS51084"/>
    </source>
</evidence>
<dbReference type="Gene3D" id="3.30.428.10">
    <property type="entry name" value="HIT-like"/>
    <property type="match status" value="1"/>
</dbReference>
<dbReference type="SUPFAM" id="SSF54197">
    <property type="entry name" value="HIT-like"/>
    <property type="match status" value="1"/>
</dbReference>
<dbReference type="PROSITE" id="PS51084">
    <property type="entry name" value="HIT_2"/>
    <property type="match status" value="1"/>
</dbReference>
<dbReference type="EC" id="3.9.1.-" evidence="5"/>
<reference evidence="5" key="1">
    <citation type="submission" date="2020-07" db="EMBL/GenBank/DDBJ databases">
        <title>Koleobacter methoxysyntrophicus gen. nov., sp. nov., a novel anaerobic bacterium isolated from deep subsurface oil field and proposal of Koleobacterales ord. nov. in the phylum Firmicutes.</title>
        <authorList>
            <person name="Sakamoto S."/>
            <person name="Tamaki H."/>
        </authorList>
    </citation>
    <scope>NUCLEOTIDE SEQUENCE</scope>
    <source>
        <strain evidence="5">NRmbB1</strain>
    </source>
</reference>
<evidence type="ECO:0000256" key="2">
    <source>
        <dbReference type="PIRSR" id="PIRSR601310-3"/>
    </source>
</evidence>
<dbReference type="PANTHER" id="PTHR23089">
    <property type="entry name" value="HISTIDINE TRIAD HIT PROTEIN"/>
    <property type="match status" value="1"/>
</dbReference>
<dbReference type="PROSITE" id="PS00892">
    <property type="entry name" value="HIT_1"/>
    <property type="match status" value="1"/>
</dbReference>
<dbReference type="AlphaFoldDB" id="A0A8A0RP92"/>
<dbReference type="CDD" id="cd01276">
    <property type="entry name" value="PKCI_related"/>
    <property type="match status" value="1"/>
</dbReference>
<evidence type="ECO:0000256" key="1">
    <source>
        <dbReference type="PIRSR" id="PIRSR601310-1"/>
    </source>
</evidence>
<feature type="short sequence motif" description="Histidine triad motif" evidence="2 3">
    <location>
        <begin position="98"/>
        <end position="102"/>
    </location>
</feature>